<dbReference type="PANTHER" id="PTHR36698:SF2">
    <property type="entry name" value="MCE_MLAD DOMAIN-CONTAINING PROTEIN"/>
    <property type="match status" value="1"/>
</dbReference>
<sequence>MEPRAHHVLIGLFTVLSLGAALLFALWLNKSTADQALSDYEVIFSETVSGLSKGSAVQYSGITVGEVARLDLDPEDPRRVRAHIRVLSHTPIKRDTRARLSVTGITGIAVIQLHGGTPQSPLLRGDGTQPPQIVAEPSPLARMMANGDDLLLTLTRLLERADRMFSEANIQRVSRTLEHLEQTSASVAAQRDSLGQALQQIGAASQETAQLMRGLNLLLAAEGRQSLANTARLTASLARSSENLERLLGDNREALDSGLQGLGELGPAVEELRDTLAVLRAFSRRLEQDPAGYLLRSERIEEFQP</sequence>
<comment type="caution">
    <text evidence="3">The sequence shown here is derived from an EMBL/GenBank/DDBJ whole genome shotgun (WGS) entry which is preliminary data.</text>
</comment>
<evidence type="ECO:0000256" key="1">
    <source>
        <dbReference type="SAM" id="Phobius"/>
    </source>
</evidence>
<dbReference type="EMBL" id="JADPMV010000001">
    <property type="protein sequence ID" value="MBS7662429.1"/>
    <property type="molecule type" value="Genomic_DNA"/>
</dbReference>
<dbReference type="PANTHER" id="PTHR36698">
    <property type="entry name" value="BLL5892 PROTEIN"/>
    <property type="match status" value="1"/>
</dbReference>
<gene>
    <name evidence="3" type="ORF">I0D00_10855</name>
</gene>
<keyword evidence="1" id="KW-0812">Transmembrane</keyword>
<organism evidence="3 4">
    <name type="scientific">Pseudomonas lalucatii</name>
    <dbReference type="NCBI Taxonomy" id="1424203"/>
    <lineage>
        <taxon>Bacteria</taxon>
        <taxon>Pseudomonadati</taxon>
        <taxon>Pseudomonadota</taxon>
        <taxon>Gammaproteobacteria</taxon>
        <taxon>Pseudomonadales</taxon>
        <taxon>Pseudomonadaceae</taxon>
        <taxon>Pseudomonas</taxon>
    </lineage>
</organism>
<name>A0ABS5Q2S8_9PSED</name>
<evidence type="ECO:0000313" key="3">
    <source>
        <dbReference type="EMBL" id="MBS7662429.1"/>
    </source>
</evidence>
<feature type="domain" description="Mce/MlaD" evidence="2">
    <location>
        <begin position="46"/>
        <end position="115"/>
    </location>
</feature>
<dbReference type="InterPro" id="IPR003399">
    <property type="entry name" value="Mce/MlaD"/>
</dbReference>
<dbReference type="RefSeq" id="WP_213639730.1">
    <property type="nucleotide sequence ID" value="NZ_JADPMV010000001.1"/>
</dbReference>
<proteinExistence type="predicted"/>
<keyword evidence="1" id="KW-0472">Membrane</keyword>
<dbReference type="Proteomes" id="UP001196601">
    <property type="component" value="Unassembled WGS sequence"/>
</dbReference>
<evidence type="ECO:0000259" key="2">
    <source>
        <dbReference type="Pfam" id="PF02470"/>
    </source>
</evidence>
<reference evidence="3 4" key="1">
    <citation type="journal article" date="2021" name="Syst. Appl. Microbiol.">
        <title>Pseudomonas lalucatii sp. nov. isolated from Vallgornera, a karstic cave in Mallorca, Western Mediterranean.</title>
        <authorList>
            <person name="Busquets A."/>
            <person name="Mulet M."/>
            <person name="Gomila M."/>
            <person name="Garcia-Valdes E."/>
        </authorList>
    </citation>
    <scope>NUCLEOTIDE SEQUENCE [LARGE SCALE GENOMIC DNA]</scope>
    <source>
        <strain evidence="3 4">R1b54</strain>
    </source>
</reference>
<evidence type="ECO:0000313" key="4">
    <source>
        <dbReference type="Proteomes" id="UP001196601"/>
    </source>
</evidence>
<keyword evidence="1" id="KW-1133">Transmembrane helix</keyword>
<keyword evidence="4" id="KW-1185">Reference proteome</keyword>
<dbReference type="Pfam" id="PF02470">
    <property type="entry name" value="MlaD"/>
    <property type="match status" value="1"/>
</dbReference>
<feature type="transmembrane region" description="Helical" evidence="1">
    <location>
        <begin position="7"/>
        <end position="28"/>
    </location>
</feature>
<accession>A0ABS5Q2S8</accession>
<protein>
    <submittedName>
        <fullName evidence="3">MCE family protein</fullName>
    </submittedName>
</protein>